<name>A0A086A6H6_9FLAO</name>
<gene>
    <name evidence="1" type="ORF">IW15_12075</name>
</gene>
<dbReference type="EMBL" id="JPRH01000004">
    <property type="protein sequence ID" value="KFF12290.1"/>
    <property type="molecule type" value="Genomic_DNA"/>
</dbReference>
<reference evidence="1 2" key="1">
    <citation type="submission" date="2014-07" db="EMBL/GenBank/DDBJ databases">
        <title>Genome of Chryseobacterium soli DSM 19298.</title>
        <authorList>
            <person name="Stropko S.J."/>
            <person name="Pipes S.E."/>
            <person name="Newman J."/>
        </authorList>
    </citation>
    <scope>NUCLEOTIDE SEQUENCE [LARGE SCALE GENOMIC DNA]</scope>
    <source>
        <strain evidence="1 2">DSM 19298</strain>
    </source>
</reference>
<dbReference type="Proteomes" id="UP000028705">
    <property type="component" value="Unassembled WGS sequence"/>
</dbReference>
<evidence type="ECO:0000313" key="2">
    <source>
        <dbReference type="Proteomes" id="UP000028705"/>
    </source>
</evidence>
<dbReference type="RefSeq" id="WP_034711431.1">
    <property type="nucleotide sequence ID" value="NZ_JPRH01000004.1"/>
</dbReference>
<organism evidence="1 2">
    <name type="scientific">Chryseobacterium soli</name>
    <dbReference type="NCBI Taxonomy" id="445961"/>
    <lineage>
        <taxon>Bacteria</taxon>
        <taxon>Pseudomonadati</taxon>
        <taxon>Bacteroidota</taxon>
        <taxon>Flavobacteriia</taxon>
        <taxon>Flavobacteriales</taxon>
        <taxon>Weeksellaceae</taxon>
        <taxon>Chryseobacterium group</taxon>
        <taxon>Chryseobacterium</taxon>
    </lineage>
</organism>
<comment type="caution">
    <text evidence="1">The sequence shown here is derived from an EMBL/GenBank/DDBJ whole genome shotgun (WGS) entry which is preliminary data.</text>
</comment>
<accession>A0A086A6H6</accession>
<dbReference type="AlphaFoldDB" id="A0A086A6H6"/>
<dbReference type="OrthoDB" id="1249965at2"/>
<protein>
    <submittedName>
        <fullName evidence="1">Uncharacterized protein</fullName>
    </submittedName>
</protein>
<keyword evidence="2" id="KW-1185">Reference proteome</keyword>
<evidence type="ECO:0000313" key="1">
    <source>
        <dbReference type="EMBL" id="KFF12290.1"/>
    </source>
</evidence>
<proteinExistence type="predicted"/>
<sequence>MAKLLLLHSKEVQLSTKLATQESTAKGVISKVCRGWYKLYDKDGNLLLERNLSEGDEFMDNIGLLNNENLALKNTAFIQASNCLLYLSGAKYEGFPQYKWTIDMNVNQLIDSRQKTGVYVLVTTPFPTGNFVTAGAVFGIKGTYNCYVSA</sequence>